<reference evidence="1" key="1">
    <citation type="submission" date="2021-06" db="EMBL/GenBank/DDBJ databases">
        <authorList>
            <person name="Hodson N. C."/>
            <person name="Mongue J. A."/>
            <person name="Jaron S. K."/>
        </authorList>
    </citation>
    <scope>NUCLEOTIDE SEQUENCE</scope>
</reference>
<name>A0A8J2KG35_9HEXA</name>
<sequence length="170" mass="19250">MYQYSARHFRRLASEASKQNLLLLENDNSLYPDQESEEVTSNISESNNVNIPHSIDYNPGGSNYELPDLNDNSETDILSDISVINAAIDNELEESYYTSDNTSEDYQDDSDETIRNELKQWALKFNISQISLSALLKMLKSHPCFGTLPLDARTIMGTPKFRDTMTIDPG</sequence>
<dbReference type="AlphaFoldDB" id="A0A8J2KG35"/>
<evidence type="ECO:0000313" key="1">
    <source>
        <dbReference type="EMBL" id="CAG7725559.1"/>
    </source>
</evidence>
<dbReference type="Proteomes" id="UP000708208">
    <property type="component" value="Unassembled WGS sequence"/>
</dbReference>
<proteinExistence type="predicted"/>
<accession>A0A8J2KG35</accession>
<protein>
    <submittedName>
        <fullName evidence="1">Uncharacterized protein</fullName>
    </submittedName>
</protein>
<keyword evidence="2" id="KW-1185">Reference proteome</keyword>
<feature type="non-terminal residue" evidence="1">
    <location>
        <position position="170"/>
    </location>
</feature>
<organism evidence="1 2">
    <name type="scientific">Allacma fusca</name>
    <dbReference type="NCBI Taxonomy" id="39272"/>
    <lineage>
        <taxon>Eukaryota</taxon>
        <taxon>Metazoa</taxon>
        <taxon>Ecdysozoa</taxon>
        <taxon>Arthropoda</taxon>
        <taxon>Hexapoda</taxon>
        <taxon>Collembola</taxon>
        <taxon>Symphypleona</taxon>
        <taxon>Sminthuridae</taxon>
        <taxon>Allacma</taxon>
    </lineage>
</organism>
<dbReference type="OrthoDB" id="8283056at2759"/>
<dbReference type="EMBL" id="CAJVCH010123800">
    <property type="protein sequence ID" value="CAG7725559.1"/>
    <property type="molecule type" value="Genomic_DNA"/>
</dbReference>
<evidence type="ECO:0000313" key="2">
    <source>
        <dbReference type="Proteomes" id="UP000708208"/>
    </source>
</evidence>
<gene>
    <name evidence="1" type="ORF">AFUS01_LOCUS14513</name>
</gene>
<comment type="caution">
    <text evidence="1">The sequence shown here is derived from an EMBL/GenBank/DDBJ whole genome shotgun (WGS) entry which is preliminary data.</text>
</comment>